<dbReference type="PANTHER" id="PTHR13238">
    <property type="entry name" value="PROTEIN C21ORF59"/>
    <property type="match status" value="1"/>
</dbReference>
<dbReference type="PANTHER" id="PTHR13238:SF0">
    <property type="entry name" value="CILIA- AND FLAGELLA-ASSOCIATED PROTEIN 298"/>
    <property type="match status" value="1"/>
</dbReference>
<protein>
    <submittedName>
        <fullName evidence="2">Uncharacterized protein</fullName>
    </submittedName>
</protein>
<dbReference type="AlphaFoldDB" id="A0A8S2NPH6"/>
<evidence type="ECO:0000256" key="1">
    <source>
        <dbReference type="ARBA" id="ARBA00009619"/>
    </source>
</evidence>
<sequence length="149" mass="16736">MVKLHVKHGDESQFLFEIPASTPIDTLINQISLIYNGRLKVHRICGEISMLAKHGITLPVNMQGLTEDQITDLKLVDEYADKCIPMDGYVEEEDGTGRRNGRAPTEKMRSILERTIQEAKDKISKKLVQADQCVTCDQINEALQQLKGA</sequence>
<evidence type="ECO:0000313" key="2">
    <source>
        <dbReference type="EMBL" id="CAF4011817.1"/>
    </source>
</evidence>
<comment type="caution">
    <text evidence="2">The sequence shown here is derived from an EMBL/GenBank/DDBJ whole genome shotgun (WGS) entry which is preliminary data.</text>
</comment>
<dbReference type="Proteomes" id="UP000681720">
    <property type="component" value="Unassembled WGS sequence"/>
</dbReference>
<organism evidence="2 3">
    <name type="scientific">Rotaria magnacalcarata</name>
    <dbReference type="NCBI Taxonomy" id="392030"/>
    <lineage>
        <taxon>Eukaryota</taxon>
        <taxon>Metazoa</taxon>
        <taxon>Spiralia</taxon>
        <taxon>Gnathifera</taxon>
        <taxon>Rotifera</taxon>
        <taxon>Eurotatoria</taxon>
        <taxon>Bdelloidea</taxon>
        <taxon>Philodinida</taxon>
        <taxon>Philodinidae</taxon>
        <taxon>Rotaria</taxon>
    </lineage>
</organism>
<name>A0A8S2NPH6_9BILA</name>
<accession>A0A8S2NPH6</accession>
<proteinExistence type="inferred from homology"/>
<comment type="similarity">
    <text evidence="1">Belongs to the CFAP298 family.</text>
</comment>
<dbReference type="GO" id="GO:0003352">
    <property type="term" value="P:regulation of cilium movement"/>
    <property type="evidence" value="ECO:0007669"/>
    <property type="project" value="InterPro"/>
</dbReference>
<evidence type="ECO:0000313" key="3">
    <source>
        <dbReference type="Proteomes" id="UP000681720"/>
    </source>
</evidence>
<feature type="non-terminal residue" evidence="2">
    <location>
        <position position="1"/>
    </location>
</feature>
<dbReference type="InterPro" id="IPR021298">
    <property type="entry name" value="CFAP298"/>
</dbReference>
<dbReference type="EMBL" id="CAJOBJ010004802">
    <property type="protein sequence ID" value="CAF4011817.1"/>
    <property type="molecule type" value="Genomic_DNA"/>
</dbReference>
<gene>
    <name evidence="2" type="ORF">GIL414_LOCUS12353</name>
</gene>
<reference evidence="2" key="1">
    <citation type="submission" date="2021-02" db="EMBL/GenBank/DDBJ databases">
        <authorList>
            <person name="Nowell W R."/>
        </authorList>
    </citation>
    <scope>NUCLEOTIDE SEQUENCE</scope>
</reference>